<name>A0AAW0EMH2_9TRYP</name>
<protein>
    <submittedName>
        <fullName evidence="2">Uncharacterized protein</fullName>
    </submittedName>
</protein>
<dbReference type="AlphaFoldDB" id="A0AAW0EMH2"/>
<sequence>MAASSASARAAPPLPHVAEEAARCCAHPSTPLTTTAASAVEEEVDTAAGYASSAVESMLVRMTEGGEGACTSRGHPRRRPRSSRGVDEEHQHTARAERCSCAPQCGSVAPPLTTSRPFMATADAGDGEGGPAGAEAGLADAAASVPWRPSVAVEHSAPGDCLADVGRATSEPSLHMSEGEAPSATTTVTLWVPTQFTTAAGRAVCVREQRELTADSPYWRLLCFPPERHAIVASPEHDVDKHHADAALTDLEAETPHAPACPTALAATAAAAAAAAVGADVKPMTTTYVGHQWVHSRRCGRRASSCPERWNTGLHPVSAAETHAYELPSFSGFCAADGRPIYCHPHRDATAAHFDGLRDAV</sequence>
<comment type="caution">
    <text evidence="2">The sequence shown here is derived from an EMBL/GenBank/DDBJ whole genome shotgun (WGS) entry which is preliminary data.</text>
</comment>
<keyword evidence="3" id="KW-1185">Reference proteome</keyword>
<feature type="region of interest" description="Disordered" evidence="1">
    <location>
        <begin position="65"/>
        <end position="99"/>
    </location>
</feature>
<proteinExistence type="predicted"/>
<dbReference type="Proteomes" id="UP001430356">
    <property type="component" value="Unassembled WGS sequence"/>
</dbReference>
<evidence type="ECO:0000313" key="2">
    <source>
        <dbReference type="EMBL" id="KAK7194369.1"/>
    </source>
</evidence>
<feature type="compositionally biased region" description="Basic and acidic residues" evidence="1">
    <location>
        <begin position="84"/>
        <end position="98"/>
    </location>
</feature>
<organism evidence="2 3">
    <name type="scientific">Novymonas esmeraldas</name>
    <dbReference type="NCBI Taxonomy" id="1808958"/>
    <lineage>
        <taxon>Eukaryota</taxon>
        <taxon>Discoba</taxon>
        <taxon>Euglenozoa</taxon>
        <taxon>Kinetoplastea</taxon>
        <taxon>Metakinetoplastina</taxon>
        <taxon>Trypanosomatida</taxon>
        <taxon>Trypanosomatidae</taxon>
        <taxon>Novymonas</taxon>
    </lineage>
</organism>
<dbReference type="EMBL" id="JAECZO010000035">
    <property type="protein sequence ID" value="KAK7194369.1"/>
    <property type="molecule type" value="Genomic_DNA"/>
</dbReference>
<gene>
    <name evidence="2" type="ORF">NESM_000352800</name>
</gene>
<accession>A0AAW0EMH2</accession>
<evidence type="ECO:0000313" key="3">
    <source>
        <dbReference type="Proteomes" id="UP001430356"/>
    </source>
</evidence>
<reference evidence="2 3" key="1">
    <citation type="journal article" date="2021" name="MBio">
        <title>A New Model Trypanosomatid, Novymonas esmeraldas: Genomic Perception of Its 'Candidatus Pandoraea novymonadis' Endosymbiont.</title>
        <authorList>
            <person name="Zakharova A."/>
            <person name="Saura A."/>
            <person name="Butenko A."/>
            <person name="Podesvova L."/>
            <person name="Warmusova S."/>
            <person name="Kostygov A.Y."/>
            <person name="Nenarokova A."/>
            <person name="Lukes J."/>
            <person name="Opperdoes F.R."/>
            <person name="Yurchenko V."/>
        </authorList>
    </citation>
    <scope>NUCLEOTIDE SEQUENCE [LARGE SCALE GENOMIC DNA]</scope>
    <source>
        <strain evidence="2 3">E262AT.01</strain>
    </source>
</reference>
<evidence type="ECO:0000256" key="1">
    <source>
        <dbReference type="SAM" id="MobiDB-lite"/>
    </source>
</evidence>